<keyword evidence="10" id="KW-1185">Reference proteome</keyword>
<evidence type="ECO:0000256" key="6">
    <source>
        <dbReference type="ARBA" id="ARBA00048178"/>
    </source>
</evidence>
<organism evidence="9 10">
    <name type="scientific">Streptomyces ossamyceticus</name>
    <dbReference type="NCBI Taxonomy" id="249581"/>
    <lineage>
        <taxon>Bacteria</taxon>
        <taxon>Bacillati</taxon>
        <taxon>Actinomycetota</taxon>
        <taxon>Actinomycetes</taxon>
        <taxon>Kitasatosporales</taxon>
        <taxon>Streptomycetaceae</taxon>
        <taxon>Streptomyces</taxon>
    </lineage>
</organism>
<comment type="caution">
    <text evidence="9">The sequence shown here is derived from an EMBL/GenBank/DDBJ whole genome shotgun (WGS) entry which is preliminary data.</text>
</comment>
<evidence type="ECO:0000256" key="3">
    <source>
        <dbReference type="ARBA" id="ARBA00022741"/>
    </source>
</evidence>
<evidence type="ECO:0000313" key="10">
    <source>
        <dbReference type="Proteomes" id="UP001550210"/>
    </source>
</evidence>
<proteinExistence type="inferred from homology"/>
<dbReference type="EC" id="2.7.1.176" evidence="2"/>
<evidence type="ECO:0000313" key="9">
    <source>
        <dbReference type="EMBL" id="MET9847853.1"/>
    </source>
</evidence>
<feature type="domain" description="Zeta toxin" evidence="8">
    <location>
        <begin position="34"/>
        <end position="219"/>
    </location>
</feature>
<evidence type="ECO:0000256" key="1">
    <source>
        <dbReference type="ARBA" id="ARBA00009104"/>
    </source>
</evidence>
<feature type="domain" description="Zeta toxin" evidence="8">
    <location>
        <begin position="326"/>
        <end position="507"/>
    </location>
</feature>
<feature type="region of interest" description="Disordered" evidence="7">
    <location>
        <begin position="508"/>
        <end position="531"/>
    </location>
</feature>
<dbReference type="SUPFAM" id="SSF52540">
    <property type="entry name" value="P-loop containing nucleoside triphosphate hydrolases"/>
    <property type="match status" value="1"/>
</dbReference>
<keyword evidence="3" id="KW-0547">Nucleotide-binding</keyword>
<sequence>MSPRPRTVSAPPPHELHTILSTRILPAFLSHAAPSARPRVLVVAGAPGSGKTTAADRLQPLMIPHAVRICSDLLKAEHPGYAPALASDEHHAGLVVRADTRRWAQALAARARLLGADTVEETALDDPQALRLLSEAYRLAGYRIHLLVLDIPDAVGQLRITARHLQQARQFGAVRYVSATHRTACANRLLDTLALAESERLADRVTVLGHLDRVLYRNALIRGIWTGPQGAAVAVATARKQMWADRIQTGFERAAADVARRLREERLADHQRQTGTEDLETARLLAARQRPVPDGGKGFGCLPHGQRQRIFERDIVPVHLSGITAHDDPHAIYVMSQPGGNKSLRSRDILNQHRTRVPALISSDYLKAAHPEYRRLLRDNPRTAGAIIRADYRFWRDQAEAHVREQRGDVVIEMAPGTLEEFCSSVAGFATAGYRITLVVVAVRAADSRQATARRYLQQIRQKLPARFTSARGHDQCFTAVAACTALAVHDPAINTIKVVDRDGRSLHAGPGSITDGSTAGSAPAALDAERSRRYTRSEAELFRGHQAELVAHLPQYWAELDDIATLAAPLLPPESQPRASS</sequence>
<dbReference type="Gene3D" id="3.40.50.300">
    <property type="entry name" value="P-loop containing nucleotide triphosphate hydrolases"/>
    <property type="match status" value="2"/>
</dbReference>
<evidence type="ECO:0000259" key="8">
    <source>
        <dbReference type="Pfam" id="PF06414"/>
    </source>
</evidence>
<accession>A0ABV2V201</accession>
<dbReference type="Pfam" id="PF06414">
    <property type="entry name" value="Zeta_toxin"/>
    <property type="match status" value="2"/>
</dbReference>
<reference evidence="9 10" key="1">
    <citation type="submission" date="2024-06" db="EMBL/GenBank/DDBJ databases">
        <title>The Natural Products Discovery Center: Release of the First 8490 Sequenced Strains for Exploring Actinobacteria Biosynthetic Diversity.</title>
        <authorList>
            <person name="Kalkreuter E."/>
            <person name="Kautsar S.A."/>
            <person name="Yang D."/>
            <person name="Bader C.D."/>
            <person name="Teijaro C.N."/>
            <person name="Fluegel L."/>
            <person name="Davis C.M."/>
            <person name="Simpson J.R."/>
            <person name="Lauterbach L."/>
            <person name="Steele A.D."/>
            <person name="Gui C."/>
            <person name="Meng S."/>
            <person name="Li G."/>
            <person name="Viehrig K."/>
            <person name="Ye F."/>
            <person name="Su P."/>
            <person name="Kiefer A.F."/>
            <person name="Nichols A."/>
            <person name="Cepeda A.J."/>
            <person name="Yan W."/>
            <person name="Fan B."/>
            <person name="Jiang Y."/>
            <person name="Adhikari A."/>
            <person name="Zheng C.-J."/>
            <person name="Schuster L."/>
            <person name="Cowan T.M."/>
            <person name="Smanski M.J."/>
            <person name="Chevrette M.G."/>
            <person name="De Carvalho L.P.S."/>
            <person name="Shen B."/>
        </authorList>
    </citation>
    <scope>NUCLEOTIDE SEQUENCE [LARGE SCALE GENOMIC DNA]</scope>
    <source>
        <strain evidence="9 10">NPDC006434</strain>
    </source>
</reference>
<protein>
    <recommendedName>
        <fullName evidence="5">UDP-N-acetylglucosamine kinase</fullName>
        <ecNumber evidence="2">2.7.1.176</ecNumber>
    </recommendedName>
    <alternativeName>
        <fullName evidence="5">UDP-N-acetylglucosamine kinase</fullName>
    </alternativeName>
</protein>
<evidence type="ECO:0000256" key="7">
    <source>
        <dbReference type="SAM" id="MobiDB-lite"/>
    </source>
</evidence>
<comment type="catalytic activity">
    <reaction evidence="6">
        <text>UDP-N-acetyl-alpha-D-glucosamine + ATP = UDP-N-acetyl-alpha-D-glucosamine 3'-phosphate + ADP + H(+)</text>
        <dbReference type="Rhea" id="RHEA:32671"/>
        <dbReference type="ChEBI" id="CHEBI:15378"/>
        <dbReference type="ChEBI" id="CHEBI:30616"/>
        <dbReference type="ChEBI" id="CHEBI:57705"/>
        <dbReference type="ChEBI" id="CHEBI:64353"/>
        <dbReference type="ChEBI" id="CHEBI:456216"/>
        <dbReference type="EC" id="2.7.1.176"/>
    </reaction>
</comment>
<evidence type="ECO:0000256" key="4">
    <source>
        <dbReference type="ARBA" id="ARBA00022840"/>
    </source>
</evidence>
<gene>
    <name evidence="9" type="ORF">ABZZ21_25555</name>
</gene>
<dbReference type="Proteomes" id="UP001550210">
    <property type="component" value="Unassembled WGS sequence"/>
</dbReference>
<evidence type="ECO:0000256" key="2">
    <source>
        <dbReference type="ARBA" id="ARBA00011963"/>
    </source>
</evidence>
<evidence type="ECO:0000256" key="5">
    <source>
        <dbReference type="ARBA" id="ARBA00032897"/>
    </source>
</evidence>
<name>A0ABV2V201_9ACTN</name>
<keyword evidence="4" id="KW-0067">ATP-binding</keyword>
<comment type="similarity">
    <text evidence="1">Belongs to the zeta toxin family.</text>
</comment>
<dbReference type="EMBL" id="JBEXPZ010000034">
    <property type="protein sequence ID" value="MET9847853.1"/>
    <property type="molecule type" value="Genomic_DNA"/>
</dbReference>
<dbReference type="RefSeq" id="WP_355399346.1">
    <property type="nucleotide sequence ID" value="NZ_JBEXPZ010000034.1"/>
</dbReference>
<dbReference type="InterPro" id="IPR010488">
    <property type="entry name" value="Zeta_toxin_domain"/>
</dbReference>
<dbReference type="InterPro" id="IPR027417">
    <property type="entry name" value="P-loop_NTPase"/>
</dbReference>